<dbReference type="PANTHER" id="PTHR11984:SF12">
    <property type="entry name" value="GAP JUNCTION ALPHA-3 PROTEIN"/>
    <property type="match status" value="1"/>
</dbReference>
<evidence type="ECO:0000256" key="13">
    <source>
        <dbReference type="SAM" id="MobiDB-lite"/>
    </source>
</evidence>
<keyword evidence="7" id="KW-0965">Cell junction</keyword>
<sequence length="322" mass="36226">MGDWSFLGRLLENAQEHSTVIGKVWLTVLFIFRILVLGAAAEEVWGDEQSDFMCNTQQPGCENVCYDKAFPISHIRFWVLQIIFVSTPTLIYLGHVLHIVRMEEKKKEREEELLKSDGSAARCGSGGHSQKDKPPVRDDRGKIRIAGALLRTYVFNIIFKTLFEVGFIAGQYFLYGFELKPLYRCDRWPCPNTVDCFISRPTEKTIFIIFMLAVACVSLLLNMLEIYHLGWKKLKQGMTNYRSDTPESRVGATKPGGAGYPGAPPPFYNGNHHLLMTEQNWANQEAEQQTSARKPWAPAVSVGNCSAVVKQQVSAVTSARGN</sequence>
<dbReference type="PANTHER" id="PTHR11984">
    <property type="entry name" value="CONNEXIN"/>
    <property type="match status" value="1"/>
</dbReference>
<dbReference type="InterPro" id="IPR017990">
    <property type="entry name" value="Connexin_CS"/>
</dbReference>
<keyword evidence="18" id="KW-1185">Reference proteome</keyword>
<accession>A0A8C7C0T6</accession>
<dbReference type="GO" id="GO:0007267">
    <property type="term" value="P:cell-cell signaling"/>
    <property type="evidence" value="ECO:0007669"/>
    <property type="project" value="TreeGrafter"/>
</dbReference>
<dbReference type="InterPro" id="IPR038359">
    <property type="entry name" value="Connexin_N_sf"/>
</dbReference>
<feature type="transmembrane region" description="Helical" evidence="14">
    <location>
        <begin position="153"/>
        <end position="174"/>
    </location>
</feature>
<feature type="region of interest" description="Disordered" evidence="13">
    <location>
        <begin position="116"/>
        <end position="139"/>
    </location>
</feature>
<evidence type="ECO:0000313" key="17">
    <source>
        <dbReference type="Ensembl" id="ENSNVIP00000026169.1"/>
    </source>
</evidence>
<keyword evidence="5 12" id="KW-0812">Transmembrane</keyword>
<dbReference type="PROSITE" id="PS00408">
    <property type="entry name" value="CONNEXINS_2"/>
    <property type="match status" value="1"/>
</dbReference>
<dbReference type="AlphaFoldDB" id="A0A8C7C0T6"/>
<protein>
    <recommendedName>
        <fullName evidence="12">Gap junction protein</fullName>
    </recommendedName>
</protein>
<dbReference type="PROSITE" id="PS00407">
    <property type="entry name" value="CONNEXINS_1"/>
    <property type="match status" value="1"/>
</dbReference>
<evidence type="ECO:0000313" key="18">
    <source>
        <dbReference type="Proteomes" id="UP000694425"/>
    </source>
</evidence>
<comment type="similarity">
    <text evidence="3">Belongs to the connexin family. Alpha-type (group II) subfamily.</text>
</comment>
<evidence type="ECO:0000256" key="6">
    <source>
        <dbReference type="ARBA" id="ARBA00022868"/>
    </source>
</evidence>
<dbReference type="SMART" id="SM00037">
    <property type="entry name" value="CNX"/>
    <property type="match status" value="1"/>
</dbReference>
<evidence type="ECO:0000256" key="2">
    <source>
        <dbReference type="ARBA" id="ARBA00004651"/>
    </source>
</evidence>
<feature type="domain" description="Connexin N-terminal" evidence="15">
    <location>
        <begin position="43"/>
        <end position="76"/>
    </location>
</feature>
<name>A0A8C7C0T6_NEOVI</name>
<dbReference type="Gene3D" id="1.20.1440.80">
    <property type="entry name" value="Gap junction channel protein cysteine-rich domain"/>
    <property type="match status" value="1"/>
</dbReference>
<dbReference type="PRINTS" id="PR00206">
    <property type="entry name" value="CONNEXIN"/>
</dbReference>
<feature type="transmembrane region" description="Helical" evidence="14">
    <location>
        <begin position="206"/>
        <end position="227"/>
    </location>
</feature>
<dbReference type="InterPro" id="IPR019570">
    <property type="entry name" value="Connexin_CCC"/>
</dbReference>
<evidence type="ECO:0000259" key="16">
    <source>
        <dbReference type="SMART" id="SM01089"/>
    </source>
</evidence>
<dbReference type="InterPro" id="IPR000500">
    <property type="entry name" value="Connexin"/>
</dbReference>
<keyword evidence="6 12" id="KW-0303">Gap junction</keyword>
<feature type="transmembrane region" description="Helical" evidence="14">
    <location>
        <begin position="20"/>
        <end position="41"/>
    </location>
</feature>
<evidence type="ECO:0000256" key="10">
    <source>
        <dbReference type="ARBA" id="ARBA00023157"/>
    </source>
</evidence>
<evidence type="ECO:0000256" key="12">
    <source>
        <dbReference type="RuleBase" id="RU000630"/>
    </source>
</evidence>
<dbReference type="InterPro" id="IPR013092">
    <property type="entry name" value="Connexin_N"/>
</dbReference>
<reference evidence="17" key="1">
    <citation type="submission" date="2025-08" db="UniProtKB">
        <authorList>
            <consortium name="Ensembl"/>
        </authorList>
    </citation>
    <scope>IDENTIFICATION</scope>
</reference>
<evidence type="ECO:0000256" key="11">
    <source>
        <dbReference type="ARBA" id="ARBA00045560"/>
    </source>
</evidence>
<evidence type="ECO:0000256" key="14">
    <source>
        <dbReference type="SAM" id="Phobius"/>
    </source>
</evidence>
<feature type="domain" description="Connexin cysteine-rich" evidence="16">
    <location>
        <begin position="163"/>
        <end position="229"/>
    </location>
</feature>
<feature type="transmembrane region" description="Helical" evidence="14">
    <location>
        <begin position="78"/>
        <end position="100"/>
    </location>
</feature>
<evidence type="ECO:0000256" key="9">
    <source>
        <dbReference type="ARBA" id="ARBA00023136"/>
    </source>
</evidence>
<comment type="subcellular location">
    <subcellularLocation>
        <location evidence="1">Cell junction</location>
        <location evidence="1">Gap junction</location>
    </subcellularLocation>
    <subcellularLocation>
        <location evidence="2 12">Cell membrane</location>
        <topology evidence="2 12">Multi-pass membrane protein</topology>
    </subcellularLocation>
</comment>
<proteinExistence type="inferred from homology"/>
<evidence type="ECO:0000256" key="7">
    <source>
        <dbReference type="ARBA" id="ARBA00022949"/>
    </source>
</evidence>
<comment type="subunit">
    <text evidence="12">A connexon is composed of a hexamer of connexins.</text>
</comment>
<dbReference type="FunFam" id="1.20.1440.80:FF:000002">
    <property type="entry name" value="Gap junction protein"/>
    <property type="match status" value="1"/>
</dbReference>
<comment type="function">
    <text evidence="12">One gap junction consists of a cluster of closely packed pairs of transmembrane channels, the connexons, through which materials of low MW diffuse from one cell to a neighboring cell.</text>
</comment>
<keyword evidence="10" id="KW-1015">Disulfide bond</keyword>
<dbReference type="GeneTree" id="ENSGT01150000286930"/>
<dbReference type="GO" id="GO:0055077">
    <property type="term" value="F:gap junction hemi-channel activity"/>
    <property type="evidence" value="ECO:0007669"/>
    <property type="project" value="Ensembl"/>
</dbReference>
<reference evidence="17" key="2">
    <citation type="submission" date="2025-09" db="UniProtKB">
        <authorList>
            <consortium name="Ensembl"/>
        </authorList>
    </citation>
    <scope>IDENTIFICATION</scope>
</reference>
<dbReference type="SUPFAM" id="SSF118220">
    <property type="entry name" value="Connexin43"/>
    <property type="match status" value="1"/>
</dbReference>
<dbReference type="GO" id="GO:1990349">
    <property type="term" value="P:gap junction-mediated intercellular transport"/>
    <property type="evidence" value="ECO:0007669"/>
    <property type="project" value="Ensembl"/>
</dbReference>
<keyword evidence="8 14" id="KW-1133">Transmembrane helix</keyword>
<keyword evidence="9 14" id="KW-0472">Membrane</keyword>
<dbReference type="GO" id="GO:0005922">
    <property type="term" value="C:connexin complex"/>
    <property type="evidence" value="ECO:0007669"/>
    <property type="project" value="Ensembl"/>
</dbReference>
<comment type="function">
    <text evidence="11">Structural component of lens fiber gap junctions. Gap junctions are dodecameric channels that connect the cytoplasm of adjoining cells. They are formed by the docking of two hexameric hemichannels, one from each cell membrane. Small molecules and ions diffuse from one cell to a neighboring cell via the central pore.</text>
</comment>
<evidence type="ECO:0000259" key="15">
    <source>
        <dbReference type="SMART" id="SM00037"/>
    </source>
</evidence>
<dbReference type="SMART" id="SM01089">
    <property type="entry name" value="Connexin_CCC"/>
    <property type="match status" value="1"/>
</dbReference>
<feature type="compositionally biased region" description="Basic and acidic residues" evidence="13">
    <location>
        <begin position="129"/>
        <end position="139"/>
    </location>
</feature>
<evidence type="ECO:0000256" key="8">
    <source>
        <dbReference type="ARBA" id="ARBA00022989"/>
    </source>
</evidence>
<evidence type="ECO:0000256" key="5">
    <source>
        <dbReference type="ARBA" id="ARBA00022692"/>
    </source>
</evidence>
<organism evidence="17 18">
    <name type="scientific">Neovison vison</name>
    <name type="common">American mink</name>
    <name type="synonym">Mustela vison</name>
    <dbReference type="NCBI Taxonomy" id="452646"/>
    <lineage>
        <taxon>Eukaryota</taxon>
        <taxon>Metazoa</taxon>
        <taxon>Chordata</taxon>
        <taxon>Craniata</taxon>
        <taxon>Vertebrata</taxon>
        <taxon>Euteleostomi</taxon>
        <taxon>Mammalia</taxon>
        <taxon>Eutheria</taxon>
        <taxon>Laurasiatheria</taxon>
        <taxon>Carnivora</taxon>
        <taxon>Caniformia</taxon>
        <taxon>Musteloidea</taxon>
        <taxon>Mustelidae</taxon>
        <taxon>Mustelinae</taxon>
        <taxon>Neogale</taxon>
    </lineage>
</organism>
<dbReference type="InterPro" id="IPR034634">
    <property type="entry name" value="Connexin_C"/>
</dbReference>
<dbReference type="Proteomes" id="UP000694425">
    <property type="component" value="Unplaced"/>
</dbReference>
<evidence type="ECO:0000256" key="3">
    <source>
        <dbReference type="ARBA" id="ARBA00006589"/>
    </source>
</evidence>
<dbReference type="Pfam" id="PF00029">
    <property type="entry name" value="Connexin"/>
    <property type="match status" value="1"/>
</dbReference>
<dbReference type="Ensembl" id="ENSNVIT00000030347.1">
    <property type="protein sequence ID" value="ENSNVIP00000026169.1"/>
    <property type="gene ID" value="ENSNVIG00000020238.1"/>
</dbReference>
<keyword evidence="4" id="KW-1003">Cell membrane</keyword>
<evidence type="ECO:0000256" key="4">
    <source>
        <dbReference type="ARBA" id="ARBA00022475"/>
    </source>
</evidence>
<evidence type="ECO:0000256" key="1">
    <source>
        <dbReference type="ARBA" id="ARBA00004610"/>
    </source>
</evidence>